<dbReference type="EnsemblPlants" id="MELO3C034347.2.1">
    <property type="protein sequence ID" value="MELO3C034347.2.1"/>
    <property type="gene ID" value="MELO3C034347.2"/>
</dbReference>
<dbReference type="Gramene" id="MELO3C034347.2.1">
    <property type="protein sequence ID" value="MELO3C034347.2.1"/>
    <property type="gene ID" value="MELO3C034347.2"/>
</dbReference>
<evidence type="ECO:0000313" key="1">
    <source>
        <dbReference type="EnsemblPlants" id="MELO3C034347.2.1"/>
    </source>
</evidence>
<sequence>MGFAFTSISSTRPGIHFHQYLAIDLGFTFASVPQFNPRLDLRFTSPTSSFQVHNSFLLRLRIHFTSITRLDLGFSSPVSRVKYGISTGVLR</sequence>
<name>A0A9I9EIK4_CUCME</name>
<reference evidence="1" key="1">
    <citation type="submission" date="2023-03" db="UniProtKB">
        <authorList>
            <consortium name="EnsemblPlants"/>
        </authorList>
    </citation>
    <scope>IDENTIFICATION</scope>
</reference>
<organism evidence="1">
    <name type="scientific">Cucumis melo</name>
    <name type="common">Muskmelon</name>
    <dbReference type="NCBI Taxonomy" id="3656"/>
    <lineage>
        <taxon>Eukaryota</taxon>
        <taxon>Viridiplantae</taxon>
        <taxon>Streptophyta</taxon>
        <taxon>Embryophyta</taxon>
        <taxon>Tracheophyta</taxon>
        <taxon>Spermatophyta</taxon>
        <taxon>Magnoliopsida</taxon>
        <taxon>eudicotyledons</taxon>
        <taxon>Gunneridae</taxon>
        <taxon>Pentapetalae</taxon>
        <taxon>rosids</taxon>
        <taxon>fabids</taxon>
        <taxon>Cucurbitales</taxon>
        <taxon>Cucurbitaceae</taxon>
        <taxon>Benincaseae</taxon>
        <taxon>Cucumis</taxon>
    </lineage>
</organism>
<proteinExistence type="predicted"/>
<dbReference type="AlphaFoldDB" id="A0A9I9EIK4"/>
<protein>
    <submittedName>
        <fullName evidence="1">Uncharacterized protein</fullName>
    </submittedName>
</protein>
<accession>A0A9I9EIK4</accession>